<name>A0A2M9CML0_9MICO</name>
<dbReference type="AlphaFoldDB" id="A0A2M9CML0"/>
<keyword evidence="1" id="KW-1133">Transmembrane helix</keyword>
<accession>A0A2M9CML0</accession>
<feature type="transmembrane region" description="Helical" evidence="1">
    <location>
        <begin position="187"/>
        <end position="206"/>
    </location>
</feature>
<proteinExistence type="predicted"/>
<dbReference type="GO" id="GO:0030649">
    <property type="term" value="P:aminoglycoside antibiotic catabolic process"/>
    <property type="evidence" value="ECO:0007669"/>
    <property type="project" value="TreeGrafter"/>
</dbReference>
<gene>
    <name evidence="3" type="ORF">CLV46_2724</name>
</gene>
<dbReference type="RefSeq" id="WP_100365262.1">
    <property type="nucleotide sequence ID" value="NZ_PGFF01000001.1"/>
</dbReference>
<dbReference type="InterPro" id="IPR051554">
    <property type="entry name" value="Acetyltransferase_Eis"/>
</dbReference>
<dbReference type="Pfam" id="PF00583">
    <property type="entry name" value="Acetyltransf_1"/>
    <property type="match status" value="1"/>
</dbReference>
<dbReference type="InterPro" id="IPR000182">
    <property type="entry name" value="GNAT_dom"/>
</dbReference>
<dbReference type="PANTHER" id="PTHR37817:SF1">
    <property type="entry name" value="N-ACETYLTRANSFERASE EIS"/>
    <property type="match status" value="1"/>
</dbReference>
<dbReference type="SUPFAM" id="SSF55729">
    <property type="entry name" value="Acyl-CoA N-acyltransferases (Nat)"/>
    <property type="match status" value="1"/>
</dbReference>
<evidence type="ECO:0000259" key="2">
    <source>
        <dbReference type="PROSITE" id="PS51186"/>
    </source>
</evidence>
<dbReference type="InterPro" id="IPR016181">
    <property type="entry name" value="Acyl_CoA_acyltransferase"/>
</dbReference>
<dbReference type="PROSITE" id="PS51186">
    <property type="entry name" value="GNAT"/>
    <property type="match status" value="1"/>
</dbReference>
<reference evidence="3 4" key="1">
    <citation type="submission" date="2017-11" db="EMBL/GenBank/DDBJ databases">
        <title>Genomic Encyclopedia of Archaeal and Bacterial Type Strains, Phase II (KMG-II): From Individual Species to Whole Genera.</title>
        <authorList>
            <person name="Goeker M."/>
        </authorList>
    </citation>
    <scope>NUCLEOTIDE SEQUENCE [LARGE SCALE GENOMIC DNA]</scope>
    <source>
        <strain evidence="3 4">DSM 27393</strain>
    </source>
</reference>
<sequence>MDALPATVDDAALARAVERNTAELLLRMGDVGGGSRRDGDVAWTLGGSPIDYHNAVVGAALDAATAPAVILESRETLARAGVPGTWHVGPSMRPTDLPARLEAAGFAPDGEEPGMAASLDRELTADRTDIEFERVHDLETLGEWVDALGRGFGEGPREAEWVGAMFARLGLDRPDWHHLLARRDGRVVGTATVLLAAGVAGVYFVMTMPEARRQGIGAAITLAAMRVGRDAGAHHAVLTSSPMGRSVYESVGFREVCTIRLHTWRPA</sequence>
<organism evidence="3 4">
    <name type="scientific">Diaminobutyricimonas aerilata</name>
    <dbReference type="NCBI Taxonomy" id="1162967"/>
    <lineage>
        <taxon>Bacteria</taxon>
        <taxon>Bacillati</taxon>
        <taxon>Actinomycetota</taxon>
        <taxon>Actinomycetes</taxon>
        <taxon>Micrococcales</taxon>
        <taxon>Microbacteriaceae</taxon>
        <taxon>Diaminobutyricimonas</taxon>
    </lineage>
</organism>
<protein>
    <submittedName>
        <fullName evidence="3">Acetyltransferase (GNAT) family protein</fullName>
    </submittedName>
</protein>
<feature type="domain" description="N-acetyltransferase" evidence="2">
    <location>
        <begin position="130"/>
        <end position="267"/>
    </location>
</feature>
<comment type="caution">
    <text evidence="3">The sequence shown here is derived from an EMBL/GenBank/DDBJ whole genome shotgun (WGS) entry which is preliminary data.</text>
</comment>
<dbReference type="PANTHER" id="PTHR37817">
    <property type="entry name" value="N-ACETYLTRANSFERASE EIS"/>
    <property type="match status" value="1"/>
</dbReference>
<dbReference type="Gene3D" id="3.40.630.30">
    <property type="match status" value="1"/>
</dbReference>
<evidence type="ECO:0000313" key="4">
    <source>
        <dbReference type="Proteomes" id="UP000228758"/>
    </source>
</evidence>
<dbReference type="Proteomes" id="UP000228758">
    <property type="component" value="Unassembled WGS sequence"/>
</dbReference>
<dbReference type="OrthoDB" id="5243104at2"/>
<evidence type="ECO:0000313" key="3">
    <source>
        <dbReference type="EMBL" id="PJJ73140.1"/>
    </source>
</evidence>
<evidence type="ECO:0000256" key="1">
    <source>
        <dbReference type="SAM" id="Phobius"/>
    </source>
</evidence>
<keyword evidence="3" id="KW-0808">Transferase</keyword>
<keyword evidence="1" id="KW-0472">Membrane</keyword>
<dbReference type="EMBL" id="PGFF01000001">
    <property type="protein sequence ID" value="PJJ73140.1"/>
    <property type="molecule type" value="Genomic_DNA"/>
</dbReference>
<keyword evidence="1" id="KW-0812">Transmembrane</keyword>
<keyword evidence="4" id="KW-1185">Reference proteome</keyword>
<dbReference type="GO" id="GO:0034069">
    <property type="term" value="F:aminoglycoside N-acetyltransferase activity"/>
    <property type="evidence" value="ECO:0007669"/>
    <property type="project" value="TreeGrafter"/>
</dbReference>
<dbReference type="CDD" id="cd04301">
    <property type="entry name" value="NAT_SF"/>
    <property type="match status" value="1"/>
</dbReference>